<feature type="binding site" evidence="17">
    <location>
        <position position="425"/>
    </location>
    <ligand>
        <name>acetyl-CoA</name>
        <dbReference type="ChEBI" id="CHEBI:57288"/>
    </ligand>
</feature>
<evidence type="ECO:0000256" key="4">
    <source>
        <dbReference type="ARBA" id="ARBA00022679"/>
    </source>
</evidence>
<dbReference type="OrthoDB" id="9775031at2"/>
<dbReference type="EC" id="2.7.7.23" evidence="17"/>
<protein>
    <recommendedName>
        <fullName evidence="17">Bifunctional protein GlmU</fullName>
    </recommendedName>
    <domain>
        <recommendedName>
            <fullName evidence="17">UDP-N-acetylglucosamine pyrophosphorylase</fullName>
            <ecNumber evidence="17">2.7.7.23</ecNumber>
        </recommendedName>
        <alternativeName>
            <fullName evidence="17">N-acetylglucosamine-1-phosphate uridyltransferase</fullName>
        </alternativeName>
    </domain>
    <domain>
        <recommendedName>
            <fullName evidence="17">Glucosamine-1-phosphate N-acetyltransferase</fullName>
            <ecNumber evidence="17">2.3.1.157</ecNumber>
        </recommendedName>
    </domain>
</protein>
<feature type="binding site" evidence="17">
    <location>
        <position position="230"/>
    </location>
    <ligand>
        <name>UDP-N-acetyl-alpha-D-glucosamine</name>
        <dbReference type="ChEBI" id="CHEBI:57705"/>
    </ligand>
</feature>
<keyword evidence="8 17" id="KW-0460">Magnesium</keyword>
<keyword evidence="21" id="KW-1185">Reference proteome</keyword>
<comment type="similarity">
    <text evidence="17">In the N-terminal section; belongs to the N-acetylglucosamine-1-phosphate uridyltransferase family.</text>
</comment>
<dbReference type="GO" id="GO:0008360">
    <property type="term" value="P:regulation of cell shape"/>
    <property type="evidence" value="ECO:0007669"/>
    <property type="project" value="UniProtKB-KW"/>
</dbReference>
<feature type="binding site" evidence="17">
    <location>
        <position position="442"/>
    </location>
    <ligand>
        <name>acetyl-CoA</name>
        <dbReference type="ChEBI" id="CHEBI:57288"/>
    </ligand>
</feature>
<dbReference type="Pfam" id="PF25087">
    <property type="entry name" value="GMPPB_C"/>
    <property type="match status" value="1"/>
</dbReference>
<dbReference type="GO" id="GO:0019134">
    <property type="term" value="F:glucosamine-1-phosphate N-acetyltransferase activity"/>
    <property type="evidence" value="ECO:0007669"/>
    <property type="project" value="UniProtKB-UniRule"/>
</dbReference>
<dbReference type="InterPro" id="IPR011004">
    <property type="entry name" value="Trimer_LpxA-like_sf"/>
</dbReference>
<dbReference type="Gene3D" id="3.90.550.10">
    <property type="entry name" value="Spore Coat Polysaccharide Biosynthesis Protein SpsA, Chain A"/>
    <property type="match status" value="1"/>
</dbReference>
<comment type="pathway">
    <text evidence="2 17">Nucleotide-sugar biosynthesis; UDP-N-acetyl-alpha-D-glucosamine biosynthesis; UDP-N-acetyl-alpha-D-glucosamine from N-acetyl-alpha-D-glucosamine 1-phosphate: step 1/1.</text>
</comment>
<gene>
    <name evidence="17 20" type="primary">glmU</name>
    <name evidence="20" type="ORF">CUESP1_3077</name>
</gene>
<dbReference type="EC" id="2.3.1.157" evidence="17"/>
<keyword evidence="5 17" id="KW-0548">Nucleotidyltransferase</keyword>
<dbReference type="GO" id="GO:0006048">
    <property type="term" value="P:UDP-N-acetylglucosamine biosynthetic process"/>
    <property type="evidence" value="ECO:0007669"/>
    <property type="project" value="UniProtKB-UniPathway"/>
</dbReference>
<dbReference type="CDD" id="cd02540">
    <property type="entry name" value="GT2_GlmU_N_bac"/>
    <property type="match status" value="1"/>
</dbReference>
<dbReference type="GO" id="GO:0009252">
    <property type="term" value="P:peptidoglycan biosynthetic process"/>
    <property type="evidence" value="ECO:0007669"/>
    <property type="project" value="UniProtKB-UniRule"/>
</dbReference>
<dbReference type="InterPro" id="IPR005835">
    <property type="entry name" value="NTP_transferase_dom"/>
</dbReference>
<dbReference type="PANTHER" id="PTHR43584:SF3">
    <property type="entry name" value="BIFUNCTIONAL PROTEIN GLMU"/>
    <property type="match status" value="1"/>
</dbReference>
<dbReference type="GO" id="GO:0000902">
    <property type="term" value="P:cell morphogenesis"/>
    <property type="evidence" value="ECO:0007669"/>
    <property type="project" value="UniProtKB-UniRule"/>
</dbReference>
<evidence type="ECO:0000256" key="3">
    <source>
        <dbReference type="ARBA" id="ARBA00022490"/>
    </source>
</evidence>
<evidence type="ECO:0000256" key="16">
    <source>
        <dbReference type="ARBA" id="ARBA00049628"/>
    </source>
</evidence>
<dbReference type="InterPro" id="IPR056729">
    <property type="entry name" value="GMPPB_C"/>
</dbReference>
<evidence type="ECO:0000256" key="9">
    <source>
        <dbReference type="ARBA" id="ARBA00022960"/>
    </source>
</evidence>
<comment type="catalytic activity">
    <reaction evidence="15 17">
        <text>N-acetyl-alpha-D-glucosamine 1-phosphate + UTP + H(+) = UDP-N-acetyl-alpha-D-glucosamine + diphosphate</text>
        <dbReference type="Rhea" id="RHEA:13509"/>
        <dbReference type="ChEBI" id="CHEBI:15378"/>
        <dbReference type="ChEBI" id="CHEBI:33019"/>
        <dbReference type="ChEBI" id="CHEBI:46398"/>
        <dbReference type="ChEBI" id="CHEBI:57705"/>
        <dbReference type="ChEBI" id="CHEBI:57776"/>
        <dbReference type="EC" id="2.7.7.23"/>
    </reaction>
</comment>
<evidence type="ECO:0000259" key="19">
    <source>
        <dbReference type="Pfam" id="PF25087"/>
    </source>
</evidence>
<keyword evidence="12 17" id="KW-0012">Acyltransferase</keyword>
<proteinExistence type="inferred from homology"/>
<sequence>MNISIILAAGEGTRMKSKIPKVLHKICGKPILEYVINASKNANIEKNYVVVGHGGEKVKEKFKDSHILFKTQPIGDEYPYGTGYAVMQAIDHIDDNSNVIILYGDTPLIRDKTIKRLVDYHDKNDYDGTILTAYLEDPAGYGRVIRDDEGYILKIVEHKDATEEELKIKEINSGIYCFNGRQLKYALSKIDNDNAQGEYYITDVIKILKEEGCKVGAYVIEDSREIHGVNSRVQLAFCEKVMRSRINKRYMENGVTIINPENTYIEPSATIGKDSIIYPGTIIVGKTIIGEDCIIGENCRIENSKIGNKVEIYSSNISDSIVDDECMIGPYAHLRPNSHLGRNIKIGNFVEVKNSTIGDNSKAGHLAYIGDADVGKNVNVGCGVVFVNYDGRSKFRSLVEDNVFIGSNSNLVAPVAVREWAYIAAGSTITEEVEEGNLSIARARQVNRDGWVEEKGYKDNK</sequence>
<dbReference type="AlphaFoldDB" id="M1ZG12"/>
<dbReference type="HAMAP" id="MF_01631">
    <property type="entry name" value="GlmU"/>
    <property type="match status" value="1"/>
</dbReference>
<feature type="binding site" evidence="17">
    <location>
        <position position="230"/>
    </location>
    <ligand>
        <name>Mg(2+)</name>
        <dbReference type="ChEBI" id="CHEBI:18420"/>
    </ligand>
</feature>
<feature type="region of interest" description="Pyrophosphorylase" evidence="17">
    <location>
        <begin position="1"/>
        <end position="232"/>
    </location>
</feature>
<feature type="binding site" evidence="17">
    <location>
        <position position="353"/>
    </location>
    <ligand>
        <name>UDP-N-acetyl-alpha-D-glucosamine</name>
        <dbReference type="ChEBI" id="CHEBI:57705"/>
    </ligand>
</feature>
<feature type="domain" description="Mannose-1-phosphate guanyltransferase C-terminal" evidence="19">
    <location>
        <begin position="261"/>
        <end position="334"/>
    </location>
</feature>
<evidence type="ECO:0000256" key="15">
    <source>
        <dbReference type="ARBA" id="ARBA00048493"/>
    </source>
</evidence>
<evidence type="ECO:0000256" key="8">
    <source>
        <dbReference type="ARBA" id="ARBA00022842"/>
    </source>
</evidence>
<dbReference type="GO" id="GO:0003977">
    <property type="term" value="F:UDP-N-acetylglucosamine diphosphorylase activity"/>
    <property type="evidence" value="ECO:0007669"/>
    <property type="project" value="UniProtKB-UniRule"/>
</dbReference>
<dbReference type="Proteomes" id="UP000245423">
    <property type="component" value="Chromosome 1"/>
</dbReference>
<dbReference type="RefSeq" id="WP_005587630.1">
    <property type="nucleotide sequence ID" value="NZ_LT669839.1"/>
</dbReference>
<keyword evidence="3 17" id="KW-0963">Cytoplasm</keyword>
<dbReference type="HOGENOM" id="CLU_029499_15_2_9"/>
<keyword evidence="6 17" id="KW-0479">Metal-binding</keyword>
<dbReference type="InterPro" id="IPR038009">
    <property type="entry name" value="GlmU_C_LbH"/>
</dbReference>
<dbReference type="Gene3D" id="2.160.10.10">
    <property type="entry name" value="Hexapeptide repeat proteins"/>
    <property type="match status" value="1"/>
</dbReference>
<evidence type="ECO:0000256" key="13">
    <source>
        <dbReference type="ARBA" id="ARBA00023316"/>
    </source>
</evidence>
<dbReference type="Pfam" id="PF00483">
    <property type="entry name" value="NTP_transferase"/>
    <property type="match status" value="1"/>
</dbReference>
<evidence type="ECO:0000256" key="5">
    <source>
        <dbReference type="ARBA" id="ARBA00022695"/>
    </source>
</evidence>
<comment type="pathway">
    <text evidence="17">Bacterial outer membrane biogenesis; LPS lipid A biosynthesis.</text>
</comment>
<evidence type="ECO:0000256" key="17">
    <source>
        <dbReference type="HAMAP-Rule" id="MF_01631"/>
    </source>
</evidence>
<comment type="similarity">
    <text evidence="17">In the C-terminal section; belongs to the transferase hexapeptide repeat family.</text>
</comment>
<comment type="subcellular location">
    <subcellularLocation>
        <location evidence="17">Cytoplasm</location>
    </subcellularLocation>
</comment>
<dbReference type="InterPro" id="IPR029044">
    <property type="entry name" value="Nucleotide-diphossugar_trans"/>
</dbReference>
<evidence type="ECO:0000259" key="18">
    <source>
        <dbReference type="Pfam" id="PF00483"/>
    </source>
</evidence>
<dbReference type="CDD" id="cd03353">
    <property type="entry name" value="LbH_GlmU_C"/>
    <property type="match status" value="1"/>
</dbReference>
<accession>M1ZG12</accession>
<feature type="binding site" evidence="17">
    <location>
        <position position="21"/>
    </location>
    <ligand>
        <name>UDP-N-acetyl-alpha-D-glucosamine</name>
        <dbReference type="ChEBI" id="CHEBI:57705"/>
    </ligand>
</feature>
<feature type="binding site" evidence="17">
    <location>
        <position position="142"/>
    </location>
    <ligand>
        <name>UDP-N-acetyl-alpha-D-glucosamine</name>
        <dbReference type="ChEBI" id="CHEBI:57705"/>
    </ligand>
</feature>
<keyword evidence="11 17" id="KW-0511">Multifunctional enzyme</keyword>
<keyword evidence="9 17" id="KW-0133">Cell shape</keyword>
<dbReference type="NCBIfam" id="NF010934">
    <property type="entry name" value="PRK14354.1"/>
    <property type="match status" value="1"/>
</dbReference>
<dbReference type="UniPathway" id="UPA00113">
    <property type="reaction ID" value="UER00532"/>
</dbReference>
<keyword evidence="13 17" id="KW-0961">Cell wall biogenesis/degradation</keyword>
<feature type="binding site" evidence="17">
    <location>
        <begin position="7"/>
        <end position="10"/>
    </location>
    <ligand>
        <name>UDP-N-acetyl-alpha-D-glucosamine</name>
        <dbReference type="ChEBI" id="CHEBI:57705"/>
    </ligand>
</feature>
<evidence type="ECO:0000256" key="12">
    <source>
        <dbReference type="ARBA" id="ARBA00023315"/>
    </source>
</evidence>
<feature type="binding site" evidence="17">
    <location>
        <position position="157"/>
    </location>
    <ligand>
        <name>UDP-N-acetyl-alpha-D-glucosamine</name>
        <dbReference type="ChEBI" id="CHEBI:57705"/>
    </ligand>
</feature>
<comment type="caution">
    <text evidence="17">Lacks conserved residue(s) required for the propagation of feature annotation.</text>
</comment>
<feature type="binding site" evidence="17">
    <location>
        <begin position="103"/>
        <end position="105"/>
    </location>
    <ligand>
        <name>UDP-N-acetyl-alpha-D-glucosamine</name>
        <dbReference type="ChEBI" id="CHEBI:57705"/>
    </ligand>
</feature>
<organism evidence="20 21">
    <name type="scientific">[Clostridium] ultunense Esp</name>
    <dbReference type="NCBI Taxonomy" id="1288971"/>
    <lineage>
        <taxon>Bacteria</taxon>
        <taxon>Bacillati</taxon>
        <taxon>Bacillota</taxon>
        <taxon>Tissierellia</taxon>
        <taxon>Tissierellales</taxon>
        <taxon>Tepidimicrobiaceae</taxon>
        <taxon>Schnuerera</taxon>
    </lineage>
</organism>
<comment type="function">
    <text evidence="16 17">Catalyzes the last two sequential reactions in the de novo biosynthetic pathway for UDP-N-acetylglucosamine (UDP-GlcNAc). The C-terminal domain catalyzes the transfer of acetyl group from acetyl coenzyme A to glucosamine-1-phosphate (GlcN-1-P) to produce N-acetylglucosamine-1-phosphate (GlcNAc-1-P), which is converted into UDP-GlcNAc by the transfer of uridine 5-monophosphate (from uridine 5-triphosphate), a reaction catalyzed by the N-terminal domain.</text>
</comment>
<feature type="binding site" evidence="17">
    <location>
        <position position="368"/>
    </location>
    <ligand>
        <name>UDP-N-acetyl-alpha-D-glucosamine</name>
        <dbReference type="ChEBI" id="CHEBI:57705"/>
    </ligand>
</feature>
<feature type="binding site" evidence="17">
    <location>
        <position position="407"/>
    </location>
    <ligand>
        <name>acetyl-CoA</name>
        <dbReference type="ChEBI" id="CHEBI:57288"/>
    </ligand>
</feature>
<feature type="region of interest" description="Linker" evidence="17">
    <location>
        <begin position="233"/>
        <end position="253"/>
    </location>
</feature>
<feature type="binding site" evidence="17">
    <location>
        <position position="105"/>
    </location>
    <ligand>
        <name>Mg(2+)</name>
        <dbReference type="ChEBI" id="CHEBI:18420"/>
    </ligand>
</feature>
<evidence type="ECO:0000256" key="2">
    <source>
        <dbReference type="ARBA" id="ARBA00005208"/>
    </source>
</evidence>
<dbReference type="GO" id="GO:0071555">
    <property type="term" value="P:cell wall organization"/>
    <property type="evidence" value="ECO:0007669"/>
    <property type="project" value="UniProtKB-KW"/>
</dbReference>
<evidence type="ECO:0000313" key="20">
    <source>
        <dbReference type="EMBL" id="SHD78405.1"/>
    </source>
</evidence>
<dbReference type="GO" id="GO:0005737">
    <property type="term" value="C:cytoplasm"/>
    <property type="evidence" value="ECO:0007669"/>
    <property type="project" value="UniProtKB-SubCell"/>
</dbReference>
<evidence type="ECO:0000256" key="7">
    <source>
        <dbReference type="ARBA" id="ARBA00022737"/>
    </source>
</evidence>
<comment type="subunit">
    <text evidence="17">Homotrimer.</text>
</comment>
<keyword evidence="7 17" id="KW-0677">Repeat</keyword>
<feature type="region of interest" description="N-acetyltransferase" evidence="17">
    <location>
        <begin position="254"/>
        <end position="461"/>
    </location>
</feature>
<comment type="pathway">
    <text evidence="1 17">Nucleotide-sugar biosynthesis; UDP-N-acetyl-alpha-D-glucosamine biosynthesis; N-acetyl-alpha-D-glucosamine 1-phosphate from alpha-D-glucosamine 6-phosphate (route II): step 2/2.</text>
</comment>
<feature type="active site" description="Proton acceptor" evidence="17">
    <location>
        <position position="365"/>
    </location>
</feature>
<feature type="binding site" evidence="17">
    <location>
        <position position="172"/>
    </location>
    <ligand>
        <name>UDP-N-acetyl-alpha-D-glucosamine</name>
        <dbReference type="ChEBI" id="CHEBI:57705"/>
    </ligand>
</feature>
<evidence type="ECO:0000256" key="11">
    <source>
        <dbReference type="ARBA" id="ARBA00023268"/>
    </source>
</evidence>
<keyword evidence="4 17" id="KW-0808">Transferase</keyword>
<dbReference type="SUPFAM" id="SSF51161">
    <property type="entry name" value="Trimeric LpxA-like enzymes"/>
    <property type="match status" value="1"/>
</dbReference>
<dbReference type="GO" id="GO:0009245">
    <property type="term" value="P:lipid A biosynthetic process"/>
    <property type="evidence" value="ECO:0007669"/>
    <property type="project" value="UniProtKB-UniRule"/>
</dbReference>
<dbReference type="PANTHER" id="PTHR43584">
    <property type="entry name" value="NUCLEOTIDYL TRANSFERASE"/>
    <property type="match status" value="1"/>
</dbReference>
<dbReference type="SUPFAM" id="SSF53448">
    <property type="entry name" value="Nucleotide-diphospho-sugar transferases"/>
    <property type="match status" value="1"/>
</dbReference>
<comment type="cofactor">
    <cofactor evidence="17">
        <name>Mg(2+)</name>
        <dbReference type="ChEBI" id="CHEBI:18420"/>
    </cofactor>
    <text evidence="17">Binds 1 Mg(2+) ion per subunit.</text>
</comment>
<name>M1ZG12_9FIRM</name>
<keyword evidence="10 17" id="KW-0573">Peptidoglycan synthesis</keyword>
<dbReference type="UniPathway" id="UPA00973"/>
<feature type="binding site" evidence="17">
    <location>
        <position position="335"/>
    </location>
    <ligand>
        <name>UDP-N-acetyl-alpha-D-glucosamine</name>
        <dbReference type="ChEBI" id="CHEBI:57705"/>
    </ligand>
</feature>
<dbReference type="GO" id="GO:0000287">
    <property type="term" value="F:magnesium ion binding"/>
    <property type="evidence" value="ECO:0007669"/>
    <property type="project" value="UniProtKB-UniRule"/>
</dbReference>
<dbReference type="InterPro" id="IPR050065">
    <property type="entry name" value="GlmU-like"/>
</dbReference>
<feature type="binding site" evidence="17">
    <location>
        <begin position="388"/>
        <end position="389"/>
    </location>
    <ligand>
        <name>acetyl-CoA</name>
        <dbReference type="ChEBI" id="CHEBI:57288"/>
    </ligand>
</feature>
<feature type="binding site" evidence="17">
    <location>
        <position position="379"/>
    </location>
    <ligand>
        <name>UDP-N-acetyl-alpha-D-glucosamine</name>
        <dbReference type="ChEBI" id="CHEBI:57705"/>
    </ligand>
</feature>
<dbReference type="NCBIfam" id="TIGR01173">
    <property type="entry name" value="glmU"/>
    <property type="match status" value="1"/>
</dbReference>
<feature type="binding site" evidence="17">
    <location>
        <begin position="81"/>
        <end position="82"/>
    </location>
    <ligand>
        <name>UDP-N-acetyl-alpha-D-glucosamine</name>
        <dbReference type="ChEBI" id="CHEBI:57705"/>
    </ligand>
</feature>
<dbReference type="EMBL" id="LT669839">
    <property type="protein sequence ID" value="SHD78405.1"/>
    <property type="molecule type" value="Genomic_DNA"/>
</dbReference>
<reference evidence="20 21" key="1">
    <citation type="submission" date="2016-11" db="EMBL/GenBank/DDBJ databases">
        <authorList>
            <person name="Manzoor S."/>
        </authorList>
    </citation>
    <scope>NUCLEOTIDE SEQUENCE [LARGE SCALE GENOMIC DNA]</scope>
    <source>
        <strain evidence="20">Clostridium ultunense strain Esp</strain>
    </source>
</reference>
<evidence type="ECO:0000313" key="21">
    <source>
        <dbReference type="Proteomes" id="UP000245423"/>
    </source>
</evidence>
<feature type="domain" description="Nucleotidyl transferase" evidence="18">
    <location>
        <begin position="4"/>
        <end position="221"/>
    </location>
</feature>
<evidence type="ECO:0000256" key="6">
    <source>
        <dbReference type="ARBA" id="ARBA00022723"/>
    </source>
</evidence>
<dbReference type="GO" id="GO:0016020">
    <property type="term" value="C:membrane"/>
    <property type="evidence" value="ECO:0007669"/>
    <property type="project" value="GOC"/>
</dbReference>
<evidence type="ECO:0000256" key="1">
    <source>
        <dbReference type="ARBA" id="ARBA00005166"/>
    </source>
</evidence>
<comment type="catalytic activity">
    <reaction evidence="14 17">
        <text>alpha-D-glucosamine 1-phosphate + acetyl-CoA = N-acetyl-alpha-D-glucosamine 1-phosphate + CoA + H(+)</text>
        <dbReference type="Rhea" id="RHEA:13725"/>
        <dbReference type="ChEBI" id="CHEBI:15378"/>
        <dbReference type="ChEBI" id="CHEBI:57287"/>
        <dbReference type="ChEBI" id="CHEBI:57288"/>
        <dbReference type="ChEBI" id="CHEBI:57776"/>
        <dbReference type="ChEBI" id="CHEBI:58516"/>
        <dbReference type="EC" id="2.3.1.157"/>
    </reaction>
</comment>
<evidence type="ECO:0000256" key="10">
    <source>
        <dbReference type="ARBA" id="ARBA00022984"/>
    </source>
</evidence>
<dbReference type="InterPro" id="IPR005882">
    <property type="entry name" value="Bifunctional_GlmU"/>
</dbReference>
<evidence type="ECO:0000256" key="14">
    <source>
        <dbReference type="ARBA" id="ARBA00048247"/>
    </source>
</evidence>